<evidence type="ECO:0000313" key="2">
    <source>
        <dbReference type="Proteomes" id="UP000229115"/>
    </source>
</evidence>
<proteinExistence type="predicted"/>
<evidence type="ECO:0000313" key="1">
    <source>
        <dbReference type="EMBL" id="ALO80102.1"/>
    </source>
</evidence>
<accession>A0A0S2MW07</accession>
<sequence>MKVVEDKENKEEKKDYTKYTFEDNTALSIDTSLYAHLLQGMQKLVEEYEYQHDKYKVVSNLLFAYLQKEKVDENNVSLKYSIFEYCNDTLKGLFDKELITLVPLKFDIVNTDTDKVVAKKVKGKNYKDVFSVAKTASSENLSSQYLSANGQVILRMLDALQGVYIANVDLGNGITLEDLAAKTKETKDGNN</sequence>
<organism evidence="1 2">
    <name type="scientific">Cellulophaga phage phi4:1_13</name>
    <dbReference type="NCBI Taxonomy" id="1747284"/>
    <lineage>
        <taxon>Viruses</taxon>
        <taxon>Duplodnaviria</taxon>
        <taxon>Heunggongvirae</taxon>
        <taxon>Uroviricota</taxon>
        <taxon>Caudoviricetes</taxon>
        <taxon>Lightbulbvirus</taxon>
        <taxon>Lightbulbvirus Cba41</taxon>
    </lineage>
</organism>
<reference evidence="1 2" key="1">
    <citation type="submission" date="2015-10" db="EMBL/GenBank/DDBJ databases">
        <title>Large-scale maps of variable infection efficiencies in aquatic Bacteriodetes phage-host model systems.</title>
        <authorList>
            <person name="Holmfeldt K."/>
            <person name="Solonenko N."/>
            <person name="Howard-Varona C."/>
            <person name="Moreno M."/>
            <person name="Malmstrom R.R."/>
            <person name="Blow M.J."/>
            <person name="Sullivan M.B."/>
        </authorList>
    </citation>
    <scope>NUCLEOTIDE SEQUENCE [LARGE SCALE GENOMIC DNA]</scope>
</reference>
<dbReference type="Proteomes" id="UP000229115">
    <property type="component" value="Segment"/>
</dbReference>
<gene>
    <name evidence="1" type="ORF">Phi4113_093</name>
</gene>
<protein>
    <submittedName>
        <fullName evidence="1">Uncharacterized protein</fullName>
    </submittedName>
</protein>
<dbReference type="EMBL" id="KT962245">
    <property type="protein sequence ID" value="ALO80102.1"/>
    <property type="molecule type" value="Genomic_RNA"/>
</dbReference>
<name>A0A0S2MW07_9CAUD</name>